<feature type="region of interest" description="Disordered" evidence="1">
    <location>
        <begin position="97"/>
        <end position="133"/>
    </location>
</feature>
<dbReference type="Proteomes" id="UP001456524">
    <property type="component" value="Unassembled WGS sequence"/>
</dbReference>
<evidence type="ECO:0000313" key="3">
    <source>
        <dbReference type="EMBL" id="KAK8162089.1"/>
    </source>
</evidence>
<reference evidence="3 4" key="1">
    <citation type="journal article" date="2022" name="G3 (Bethesda)">
        <title>Enemy or ally: a genomic approach to elucidate the lifestyle of Phyllosticta citrichinaensis.</title>
        <authorList>
            <person name="Buijs V.A."/>
            <person name="Groenewald J.Z."/>
            <person name="Haridas S."/>
            <person name="LaButti K.M."/>
            <person name="Lipzen A."/>
            <person name="Martin F.M."/>
            <person name="Barry K."/>
            <person name="Grigoriev I.V."/>
            <person name="Crous P.W."/>
            <person name="Seidl M.F."/>
        </authorList>
    </citation>
    <scope>NUCLEOTIDE SEQUENCE [LARGE SCALE GENOMIC DNA]</scope>
    <source>
        <strain evidence="3 4">CBS 129764</strain>
    </source>
</reference>
<protein>
    <submittedName>
        <fullName evidence="3">Uncharacterized protein</fullName>
    </submittedName>
</protein>
<keyword evidence="4" id="KW-1185">Reference proteome</keyword>
<keyword evidence="2" id="KW-0812">Transmembrane</keyword>
<feature type="compositionally biased region" description="Basic residues" evidence="1">
    <location>
        <begin position="102"/>
        <end position="115"/>
    </location>
</feature>
<organism evidence="3 4">
    <name type="scientific">Phyllosticta citrichinensis</name>
    <dbReference type="NCBI Taxonomy" id="1130410"/>
    <lineage>
        <taxon>Eukaryota</taxon>
        <taxon>Fungi</taxon>
        <taxon>Dikarya</taxon>
        <taxon>Ascomycota</taxon>
        <taxon>Pezizomycotina</taxon>
        <taxon>Dothideomycetes</taxon>
        <taxon>Dothideomycetes incertae sedis</taxon>
        <taxon>Botryosphaeriales</taxon>
        <taxon>Phyllostictaceae</taxon>
        <taxon>Phyllosticta</taxon>
    </lineage>
</organism>
<dbReference type="EMBL" id="JBBWUH010000007">
    <property type="protein sequence ID" value="KAK8162089.1"/>
    <property type="molecule type" value="Genomic_DNA"/>
</dbReference>
<feature type="compositionally biased region" description="Basic and acidic residues" evidence="1">
    <location>
        <begin position="208"/>
        <end position="224"/>
    </location>
</feature>
<feature type="transmembrane region" description="Helical" evidence="2">
    <location>
        <begin position="6"/>
        <end position="27"/>
    </location>
</feature>
<proteinExistence type="predicted"/>
<sequence length="254" mass="29233">MQDCALLPPGPSLFLILILIHILPHLIHKTRRNRRIDEPRAPTSSARRALRLRRTGAARLLADIGERHLLLIGIAAQRTTRRRRRILAHLARIQPLEDDKPHRQRAKRERKVARQKRADGQRRRQRQRLHHAQADGVEIHEARDQVHLPEHQRQHRDDGARPLDRLAARVAHHQQVHGEVDHDEDEGQPPEHFVRRAEVPAAAGGRGARSDAYNDKHGDQDLRAPDDWVGEFELVWAPDEDDDVACGFGYHGAW</sequence>
<feature type="region of interest" description="Disordered" evidence="1">
    <location>
        <begin position="200"/>
        <end position="224"/>
    </location>
</feature>
<gene>
    <name evidence="3" type="ORF">IWX90DRAFT_288935</name>
</gene>
<keyword evidence="2" id="KW-1133">Transmembrane helix</keyword>
<evidence type="ECO:0000313" key="4">
    <source>
        <dbReference type="Proteomes" id="UP001456524"/>
    </source>
</evidence>
<name>A0ABR1XPD6_9PEZI</name>
<keyword evidence="2" id="KW-0472">Membrane</keyword>
<evidence type="ECO:0000256" key="1">
    <source>
        <dbReference type="SAM" id="MobiDB-lite"/>
    </source>
</evidence>
<comment type="caution">
    <text evidence="3">The sequence shown here is derived from an EMBL/GenBank/DDBJ whole genome shotgun (WGS) entry which is preliminary data.</text>
</comment>
<evidence type="ECO:0000256" key="2">
    <source>
        <dbReference type="SAM" id="Phobius"/>
    </source>
</evidence>
<accession>A0ABR1XPD6</accession>